<evidence type="ECO:0000256" key="1">
    <source>
        <dbReference type="ARBA" id="ARBA00004651"/>
    </source>
</evidence>
<feature type="transmembrane region" description="Helical" evidence="7">
    <location>
        <begin position="42"/>
        <end position="62"/>
    </location>
</feature>
<comment type="subcellular location">
    <subcellularLocation>
        <location evidence="1">Cell membrane</location>
        <topology evidence="1">Multi-pass membrane protein</topology>
    </subcellularLocation>
</comment>
<feature type="transmembrane region" description="Helical" evidence="7">
    <location>
        <begin position="119"/>
        <end position="137"/>
    </location>
</feature>
<keyword evidence="9" id="KW-0012">Acyltransferase</keyword>
<dbReference type="Pfam" id="PF01757">
    <property type="entry name" value="Acyl_transf_3"/>
    <property type="match status" value="1"/>
</dbReference>
<dbReference type="Proteomes" id="UP000277108">
    <property type="component" value="Unassembled WGS sequence"/>
</dbReference>
<evidence type="ECO:0000256" key="3">
    <source>
        <dbReference type="ARBA" id="ARBA00022475"/>
    </source>
</evidence>
<dbReference type="GO" id="GO:0009246">
    <property type="term" value="P:enterobacterial common antigen biosynthetic process"/>
    <property type="evidence" value="ECO:0007669"/>
    <property type="project" value="TreeGrafter"/>
</dbReference>
<dbReference type="InterPro" id="IPR002656">
    <property type="entry name" value="Acyl_transf_3_dom"/>
</dbReference>
<dbReference type="GO" id="GO:0005886">
    <property type="term" value="C:plasma membrane"/>
    <property type="evidence" value="ECO:0007669"/>
    <property type="project" value="UniProtKB-SubCell"/>
</dbReference>
<dbReference type="AlphaFoldDB" id="A0A3N5CCA1"/>
<evidence type="ECO:0000259" key="8">
    <source>
        <dbReference type="Pfam" id="PF01757"/>
    </source>
</evidence>
<evidence type="ECO:0000256" key="7">
    <source>
        <dbReference type="SAM" id="Phobius"/>
    </source>
</evidence>
<gene>
    <name evidence="9" type="ORF">EDD62_1111</name>
</gene>
<dbReference type="PANTHER" id="PTHR40074">
    <property type="entry name" value="O-ACETYLTRANSFERASE WECH"/>
    <property type="match status" value="1"/>
</dbReference>
<keyword evidence="9" id="KW-0808">Transferase</keyword>
<organism evidence="9 10">
    <name type="scientific">Abyssicoccus albus</name>
    <dbReference type="NCBI Taxonomy" id="1817405"/>
    <lineage>
        <taxon>Bacteria</taxon>
        <taxon>Bacillati</taxon>
        <taxon>Bacillota</taxon>
        <taxon>Bacilli</taxon>
        <taxon>Bacillales</taxon>
        <taxon>Abyssicoccaceae</taxon>
    </lineage>
</organism>
<dbReference type="RefSeq" id="WP_170152782.1">
    <property type="nucleotide sequence ID" value="NZ_RKRK01000003.1"/>
</dbReference>
<comment type="caution">
    <text evidence="9">The sequence shown here is derived from an EMBL/GenBank/DDBJ whole genome shotgun (WGS) entry which is preliminary data.</text>
</comment>
<feature type="transmembrane region" description="Helical" evidence="7">
    <location>
        <begin position="248"/>
        <end position="266"/>
    </location>
</feature>
<evidence type="ECO:0000313" key="10">
    <source>
        <dbReference type="Proteomes" id="UP000277108"/>
    </source>
</evidence>
<feature type="transmembrane region" description="Helical" evidence="7">
    <location>
        <begin position="82"/>
        <end position="99"/>
    </location>
</feature>
<keyword evidence="4 7" id="KW-0812">Transmembrane</keyword>
<feature type="transmembrane region" description="Helical" evidence="7">
    <location>
        <begin position="12"/>
        <end position="30"/>
    </location>
</feature>
<dbReference type="PANTHER" id="PTHR40074:SF2">
    <property type="entry name" value="O-ACETYLTRANSFERASE WECH"/>
    <property type="match status" value="1"/>
</dbReference>
<keyword evidence="5 7" id="KW-1133">Transmembrane helix</keyword>
<feature type="transmembrane region" description="Helical" evidence="7">
    <location>
        <begin position="185"/>
        <end position="200"/>
    </location>
</feature>
<protein>
    <submittedName>
        <fullName evidence="9">Membrane-bound acyltransferase YfiQ involved in biofilm formation</fullName>
    </submittedName>
</protein>
<feature type="transmembrane region" description="Helical" evidence="7">
    <location>
        <begin position="312"/>
        <end position="335"/>
    </location>
</feature>
<name>A0A3N5CCA1_9BACL</name>
<evidence type="ECO:0000313" key="9">
    <source>
        <dbReference type="EMBL" id="RPF56475.1"/>
    </source>
</evidence>
<evidence type="ECO:0000256" key="2">
    <source>
        <dbReference type="ARBA" id="ARBA00007400"/>
    </source>
</evidence>
<sequence>MKREINELNLLRAILCITIVLIHSMTSLALKSDESLKVLIQFLQLFLLFATPSFIMLSEVILSHAYQNHLPKNFFKKRIQYILIPYIIFGIIDSIRFIAIGYHDDLFDSLWTKIIEGKWHGWFVIVIFKYYIIHYFCHQWLRKIPMYIPIISTFIISMTHSILFFHIDQYYNFWKAIYPFESKTMLLWWLFYFVCAYYIGQHYEYFMMFIQQYLICIILLLLIAMLWITHNFYIEGITIVTSYRYDNIIFTVLIFMLLIFSLRMFSHRTSSGQYNIINHCFNYISNRSYYIYLSHFILLYFIQEILNPLIEWPILYVTTLCSMTIISTLLLYSLIEKLPYSELIIGKKKKSS</sequence>
<keyword evidence="6 7" id="KW-0472">Membrane</keyword>
<reference evidence="9 10" key="1">
    <citation type="submission" date="2018-11" db="EMBL/GenBank/DDBJ databases">
        <title>Genomic Encyclopedia of Type Strains, Phase IV (KMG-IV): sequencing the most valuable type-strain genomes for metagenomic binning, comparative biology and taxonomic classification.</title>
        <authorList>
            <person name="Goeker M."/>
        </authorList>
    </citation>
    <scope>NUCLEOTIDE SEQUENCE [LARGE SCALE GENOMIC DNA]</scope>
    <source>
        <strain evidence="9 10">DSM 29158</strain>
    </source>
</reference>
<accession>A0A3N5CCA1</accession>
<keyword evidence="10" id="KW-1185">Reference proteome</keyword>
<evidence type="ECO:0000256" key="6">
    <source>
        <dbReference type="ARBA" id="ARBA00023136"/>
    </source>
</evidence>
<evidence type="ECO:0000256" key="4">
    <source>
        <dbReference type="ARBA" id="ARBA00022692"/>
    </source>
</evidence>
<comment type="similarity">
    <text evidence="2">Belongs to the acyltransferase 3 family.</text>
</comment>
<feature type="domain" description="Acyltransferase 3" evidence="8">
    <location>
        <begin position="6"/>
        <end position="332"/>
    </location>
</feature>
<feature type="transmembrane region" description="Helical" evidence="7">
    <location>
        <begin position="287"/>
        <end position="306"/>
    </location>
</feature>
<feature type="transmembrane region" description="Helical" evidence="7">
    <location>
        <begin position="212"/>
        <end position="228"/>
    </location>
</feature>
<dbReference type="EMBL" id="RKRK01000003">
    <property type="protein sequence ID" value="RPF56475.1"/>
    <property type="molecule type" value="Genomic_DNA"/>
</dbReference>
<dbReference type="GO" id="GO:0016413">
    <property type="term" value="F:O-acetyltransferase activity"/>
    <property type="evidence" value="ECO:0007669"/>
    <property type="project" value="TreeGrafter"/>
</dbReference>
<proteinExistence type="inferred from homology"/>
<evidence type="ECO:0000256" key="5">
    <source>
        <dbReference type="ARBA" id="ARBA00022989"/>
    </source>
</evidence>
<keyword evidence="3" id="KW-1003">Cell membrane</keyword>
<feature type="transmembrane region" description="Helical" evidence="7">
    <location>
        <begin position="144"/>
        <end position="165"/>
    </location>
</feature>